<evidence type="ECO:0000256" key="2">
    <source>
        <dbReference type="SAM" id="Phobius"/>
    </source>
</evidence>
<name>A0A846WNC8_9ACTN</name>
<feature type="compositionally biased region" description="Basic and acidic residues" evidence="1">
    <location>
        <begin position="211"/>
        <end position="222"/>
    </location>
</feature>
<comment type="caution">
    <text evidence="3">The sequence shown here is derived from an EMBL/GenBank/DDBJ whole genome shotgun (WGS) entry which is preliminary data.</text>
</comment>
<dbReference type="AlphaFoldDB" id="A0A846WNC8"/>
<evidence type="ECO:0000313" key="4">
    <source>
        <dbReference type="Proteomes" id="UP000563898"/>
    </source>
</evidence>
<evidence type="ECO:0000256" key="1">
    <source>
        <dbReference type="SAM" id="MobiDB-lite"/>
    </source>
</evidence>
<gene>
    <name evidence="3" type="ORF">HGA05_16285</name>
</gene>
<keyword evidence="2" id="KW-0812">Transmembrane</keyword>
<proteinExistence type="predicted"/>
<dbReference type="RefSeq" id="WP_006368197.1">
    <property type="nucleotide sequence ID" value="NZ_CP085887.1"/>
</dbReference>
<accession>A0A846WNC8</accession>
<dbReference type="Proteomes" id="UP000563898">
    <property type="component" value="Unassembled WGS sequence"/>
</dbReference>
<reference evidence="3 4" key="1">
    <citation type="submission" date="2020-04" db="EMBL/GenBank/DDBJ databases">
        <title>MicrobeNet Type strains.</title>
        <authorList>
            <person name="Nicholson A.C."/>
        </authorList>
    </citation>
    <scope>NUCLEOTIDE SEQUENCE [LARGE SCALE GENOMIC DNA]</scope>
    <source>
        <strain evidence="3 4">ATCC BAA-14</strain>
    </source>
</reference>
<keyword evidence="2" id="KW-0472">Membrane</keyword>
<organism evidence="3 4">
    <name type="scientific">Gordonia polyisoprenivorans</name>
    <dbReference type="NCBI Taxonomy" id="84595"/>
    <lineage>
        <taxon>Bacteria</taxon>
        <taxon>Bacillati</taxon>
        <taxon>Actinomycetota</taxon>
        <taxon>Actinomycetes</taxon>
        <taxon>Mycobacteriales</taxon>
        <taxon>Gordoniaceae</taxon>
        <taxon>Gordonia</taxon>
    </lineage>
</organism>
<dbReference type="EMBL" id="JAAXPC010000009">
    <property type="protein sequence ID" value="NKY03128.1"/>
    <property type="molecule type" value="Genomic_DNA"/>
</dbReference>
<sequence length="230" mass="25053">MSGLVVAGIVVGAVLAITLLGAIGLVIAYGLATRPDRFAVREVALGDVDRYIATRAAFAISLEYTTPLSRREVWDRLAHAHYLSSLPFLRGPIWIHAGASEGNAPAGPVVGDGRTMSGTFLSVAQRATEVIDGERITLTGTGVSVPLAIKDFAERFTISDGPRPRTLTVRWEIAGSPRWVAFLPWRWGVPLVRPVLAFVLRHILRLKPFRRPRDNRGPDEHQNSGTAVPH</sequence>
<evidence type="ECO:0000313" key="3">
    <source>
        <dbReference type="EMBL" id="NKY03128.1"/>
    </source>
</evidence>
<feature type="region of interest" description="Disordered" evidence="1">
    <location>
        <begin position="211"/>
        <end position="230"/>
    </location>
</feature>
<keyword evidence="2" id="KW-1133">Transmembrane helix</keyword>
<protein>
    <recommendedName>
        <fullName evidence="5">Polyketide cyclase / dehydrase and lipid transport</fullName>
    </recommendedName>
</protein>
<evidence type="ECO:0008006" key="5">
    <source>
        <dbReference type="Google" id="ProtNLM"/>
    </source>
</evidence>
<feature type="transmembrane region" description="Helical" evidence="2">
    <location>
        <begin position="6"/>
        <end position="32"/>
    </location>
</feature>
<dbReference type="GeneID" id="90160974"/>
<dbReference type="OMA" id="IWIHAGA"/>